<comment type="caution">
    <text evidence="6">The sequence shown here is derived from an EMBL/GenBank/DDBJ whole genome shotgun (WGS) entry which is preliminary data.</text>
</comment>
<dbReference type="PROSITE" id="PS50931">
    <property type="entry name" value="HTH_LYSR"/>
    <property type="match status" value="1"/>
</dbReference>
<dbReference type="InterPro" id="IPR047788">
    <property type="entry name" value="LysR-like_Sec_metab"/>
</dbReference>
<keyword evidence="2" id="KW-0805">Transcription regulation</keyword>
<organism evidence="6 7">
    <name type="scientific">Isachenkonia alkalipeptolytica</name>
    <dbReference type="NCBI Taxonomy" id="2565777"/>
    <lineage>
        <taxon>Bacteria</taxon>
        <taxon>Bacillati</taxon>
        <taxon>Bacillota</taxon>
        <taxon>Clostridia</taxon>
        <taxon>Eubacteriales</taxon>
        <taxon>Clostridiaceae</taxon>
        <taxon>Isachenkonia</taxon>
    </lineage>
</organism>
<sequence length="300" mass="34608">MDIKQLETFIAIAKHKSFSKAAESLFLTQPTVSNHIANLEKELDTNLINRSNRKISLTPSGEILYDYARSIISLKKDASLELSKFQGKMIGHIEIASSTIPEQYLLPEILYGFHREYPEITYNLAHFDSKEVVEGILKGSIDFGFVGAKSFHKQLEYLQLVEDEILLVTPNTEPFTSWPEEINLETALEHPYIFREEGSGSRKLVEEALQKQDIQLTSLHTVAYIENTEAIKQCVRRGLGLSFLSKYAITDELRYGLLKAIRIKEVNLFRHFYFVYHKNRTSSPLDREFQQFIKAHFRLS</sequence>
<dbReference type="PRINTS" id="PR00039">
    <property type="entry name" value="HTHLYSR"/>
</dbReference>
<dbReference type="GO" id="GO:0003700">
    <property type="term" value="F:DNA-binding transcription factor activity"/>
    <property type="evidence" value="ECO:0007669"/>
    <property type="project" value="InterPro"/>
</dbReference>
<dbReference type="NCBIfam" id="NF040786">
    <property type="entry name" value="LysR_Sec_metab"/>
    <property type="match status" value="1"/>
</dbReference>
<dbReference type="InterPro" id="IPR036390">
    <property type="entry name" value="WH_DNA-bd_sf"/>
</dbReference>
<reference evidence="6 7" key="1">
    <citation type="submission" date="2019-04" db="EMBL/GenBank/DDBJ databases">
        <title>Isachenkonia alkalipeptolytica gen. nov. sp. nov. a new anaerobic, alkiliphilic organothrophic bacterium capable to reduce synthesized ferrihydrite isolated from a soda lake.</title>
        <authorList>
            <person name="Toshchakov S.V."/>
            <person name="Zavarzina D.G."/>
            <person name="Zhilina T.N."/>
            <person name="Kostrikina N.A."/>
            <person name="Kublanov I.V."/>
        </authorList>
    </citation>
    <scope>NUCLEOTIDE SEQUENCE [LARGE SCALE GENOMIC DNA]</scope>
    <source>
        <strain evidence="6 7">Z-1701</strain>
    </source>
</reference>
<dbReference type="Gene3D" id="1.10.10.10">
    <property type="entry name" value="Winged helix-like DNA-binding domain superfamily/Winged helix DNA-binding domain"/>
    <property type="match status" value="1"/>
</dbReference>
<evidence type="ECO:0000313" key="6">
    <source>
        <dbReference type="EMBL" id="NBG87408.1"/>
    </source>
</evidence>
<keyword evidence="3" id="KW-0238">DNA-binding</keyword>
<dbReference type="InterPro" id="IPR005119">
    <property type="entry name" value="LysR_subst-bd"/>
</dbReference>
<dbReference type="SUPFAM" id="SSF46785">
    <property type="entry name" value="Winged helix' DNA-binding domain"/>
    <property type="match status" value="1"/>
</dbReference>
<dbReference type="InterPro" id="IPR036388">
    <property type="entry name" value="WH-like_DNA-bd_sf"/>
</dbReference>
<keyword evidence="4" id="KW-0804">Transcription</keyword>
<proteinExistence type="inferred from homology"/>
<dbReference type="SUPFAM" id="SSF53850">
    <property type="entry name" value="Periplasmic binding protein-like II"/>
    <property type="match status" value="1"/>
</dbReference>
<dbReference type="CDD" id="cd08420">
    <property type="entry name" value="PBP2_CysL_like"/>
    <property type="match status" value="1"/>
</dbReference>
<dbReference type="InterPro" id="IPR000847">
    <property type="entry name" value="LysR_HTH_N"/>
</dbReference>
<dbReference type="PANTHER" id="PTHR30126:SF64">
    <property type="entry name" value="HTH-TYPE TRANSCRIPTIONAL REGULATOR CITR"/>
    <property type="match status" value="1"/>
</dbReference>
<feature type="domain" description="HTH lysR-type" evidence="5">
    <location>
        <begin position="1"/>
        <end position="58"/>
    </location>
</feature>
<evidence type="ECO:0000259" key="5">
    <source>
        <dbReference type="PROSITE" id="PS50931"/>
    </source>
</evidence>
<dbReference type="Pfam" id="PF00126">
    <property type="entry name" value="HTH_1"/>
    <property type="match status" value="1"/>
</dbReference>
<comment type="similarity">
    <text evidence="1">Belongs to the LysR transcriptional regulatory family.</text>
</comment>
<evidence type="ECO:0000313" key="7">
    <source>
        <dbReference type="Proteomes" id="UP000449710"/>
    </source>
</evidence>
<gene>
    <name evidence="6" type="ORF">ISALK_02725</name>
</gene>
<dbReference type="GO" id="GO:0000976">
    <property type="term" value="F:transcription cis-regulatory region binding"/>
    <property type="evidence" value="ECO:0007669"/>
    <property type="project" value="TreeGrafter"/>
</dbReference>
<dbReference type="PANTHER" id="PTHR30126">
    <property type="entry name" value="HTH-TYPE TRANSCRIPTIONAL REGULATOR"/>
    <property type="match status" value="1"/>
</dbReference>
<dbReference type="Proteomes" id="UP000449710">
    <property type="component" value="Unassembled WGS sequence"/>
</dbReference>
<keyword evidence="7" id="KW-1185">Reference proteome</keyword>
<evidence type="ECO:0000256" key="1">
    <source>
        <dbReference type="ARBA" id="ARBA00009437"/>
    </source>
</evidence>
<protein>
    <submittedName>
        <fullName evidence="6">LysR family transcriptional regulator</fullName>
    </submittedName>
</protein>
<dbReference type="AlphaFoldDB" id="A0AA43XIG4"/>
<dbReference type="FunFam" id="1.10.10.10:FF:000001">
    <property type="entry name" value="LysR family transcriptional regulator"/>
    <property type="match status" value="1"/>
</dbReference>
<evidence type="ECO:0000256" key="2">
    <source>
        <dbReference type="ARBA" id="ARBA00023015"/>
    </source>
</evidence>
<dbReference type="EMBL" id="SUMG01000002">
    <property type="protein sequence ID" value="NBG87408.1"/>
    <property type="molecule type" value="Genomic_DNA"/>
</dbReference>
<evidence type="ECO:0000256" key="4">
    <source>
        <dbReference type="ARBA" id="ARBA00023163"/>
    </source>
</evidence>
<dbReference type="Gene3D" id="3.40.190.290">
    <property type="match status" value="1"/>
</dbReference>
<dbReference type="RefSeq" id="WP_160718782.1">
    <property type="nucleotide sequence ID" value="NZ_SUMG01000002.1"/>
</dbReference>
<name>A0AA43XIG4_9CLOT</name>
<accession>A0AA43XIG4</accession>
<evidence type="ECO:0000256" key="3">
    <source>
        <dbReference type="ARBA" id="ARBA00023125"/>
    </source>
</evidence>
<dbReference type="Pfam" id="PF03466">
    <property type="entry name" value="LysR_substrate"/>
    <property type="match status" value="1"/>
</dbReference>